<comment type="caution">
    <text evidence="1">Lacks conserved residue(s) required for the propagation of feature annotation.</text>
</comment>
<sequence length="185" mass="20299">LTRSQCHDSSTTCALMKQNKPNLCEDPIISVSTCPRYCNKCPLSCYSCLEVDHPTDCHNVTTCQANEECLVGEVLTTDFKLKYRLGCVLRDVCTGLHLTELTSFGKRFVNRKRALELVCCSTDRCNRISPDHHNGMSTITTPTTTTVASVCQDDPTATCDGDTLQIVCGDSQLAQQFCPKSCGVC</sequence>
<feature type="non-terminal residue" evidence="3">
    <location>
        <position position="1"/>
    </location>
</feature>
<evidence type="ECO:0000256" key="1">
    <source>
        <dbReference type="PROSITE-ProRule" id="PRU01005"/>
    </source>
</evidence>
<accession>A0ABD3XLM2</accession>
<dbReference type="EMBL" id="JBJQND010000002">
    <property type="protein sequence ID" value="KAL3887147.1"/>
    <property type="molecule type" value="Genomic_DNA"/>
</dbReference>
<evidence type="ECO:0000313" key="4">
    <source>
        <dbReference type="Proteomes" id="UP001634394"/>
    </source>
</evidence>
<organism evidence="3 4">
    <name type="scientific">Sinanodonta woodiana</name>
    <name type="common">Chinese pond mussel</name>
    <name type="synonym">Anodonta woodiana</name>
    <dbReference type="NCBI Taxonomy" id="1069815"/>
    <lineage>
        <taxon>Eukaryota</taxon>
        <taxon>Metazoa</taxon>
        <taxon>Spiralia</taxon>
        <taxon>Lophotrochozoa</taxon>
        <taxon>Mollusca</taxon>
        <taxon>Bivalvia</taxon>
        <taxon>Autobranchia</taxon>
        <taxon>Heteroconchia</taxon>
        <taxon>Palaeoheterodonta</taxon>
        <taxon>Unionida</taxon>
        <taxon>Unionoidea</taxon>
        <taxon>Unionidae</taxon>
        <taxon>Unioninae</taxon>
        <taxon>Sinanodonta</taxon>
    </lineage>
</organism>
<dbReference type="SUPFAM" id="SSF57302">
    <property type="entry name" value="Snake toxin-like"/>
    <property type="match status" value="1"/>
</dbReference>
<proteinExistence type="predicted"/>
<name>A0ABD3XLM2_SINWO</name>
<gene>
    <name evidence="3" type="ORF">ACJMK2_027100</name>
</gene>
<protein>
    <recommendedName>
        <fullName evidence="2">ShKT domain-containing protein</fullName>
    </recommendedName>
</protein>
<dbReference type="Proteomes" id="UP001634394">
    <property type="component" value="Unassembled WGS sequence"/>
</dbReference>
<evidence type="ECO:0000259" key="2">
    <source>
        <dbReference type="PROSITE" id="PS51670"/>
    </source>
</evidence>
<feature type="domain" description="ShKT" evidence="2">
    <location>
        <begin position="151"/>
        <end position="185"/>
    </location>
</feature>
<dbReference type="InterPro" id="IPR003582">
    <property type="entry name" value="ShKT_dom"/>
</dbReference>
<dbReference type="AlphaFoldDB" id="A0ABD3XLM2"/>
<evidence type="ECO:0000313" key="3">
    <source>
        <dbReference type="EMBL" id="KAL3887147.1"/>
    </source>
</evidence>
<reference evidence="3 4" key="1">
    <citation type="submission" date="2024-11" db="EMBL/GenBank/DDBJ databases">
        <title>Chromosome-level genome assembly of the freshwater bivalve Anodonta woodiana.</title>
        <authorList>
            <person name="Chen X."/>
        </authorList>
    </citation>
    <scope>NUCLEOTIDE SEQUENCE [LARGE SCALE GENOMIC DNA]</scope>
    <source>
        <strain evidence="3">MN2024</strain>
        <tissue evidence="3">Gills</tissue>
    </source>
</reference>
<feature type="non-terminal residue" evidence="3">
    <location>
        <position position="185"/>
    </location>
</feature>
<keyword evidence="4" id="KW-1185">Reference proteome</keyword>
<dbReference type="InterPro" id="IPR045860">
    <property type="entry name" value="Snake_toxin-like_sf"/>
</dbReference>
<dbReference type="PROSITE" id="PS51670">
    <property type="entry name" value="SHKT"/>
    <property type="match status" value="1"/>
</dbReference>
<keyword evidence="1" id="KW-1015">Disulfide bond</keyword>
<comment type="caution">
    <text evidence="3">The sequence shown here is derived from an EMBL/GenBank/DDBJ whole genome shotgun (WGS) entry which is preliminary data.</text>
</comment>
<feature type="disulfide bond" evidence="1">
    <location>
        <begin position="151"/>
        <end position="185"/>
    </location>
</feature>